<dbReference type="Pfam" id="PF00072">
    <property type="entry name" value="Response_reg"/>
    <property type="match status" value="1"/>
</dbReference>
<keyword evidence="3" id="KW-0805">Transcription regulation</keyword>
<dbReference type="SUPFAM" id="SSF52172">
    <property type="entry name" value="CheY-like"/>
    <property type="match status" value="1"/>
</dbReference>
<feature type="modified residue" description="4-aspartylphosphate" evidence="6">
    <location>
        <position position="57"/>
    </location>
</feature>
<dbReference type="InterPro" id="IPR001789">
    <property type="entry name" value="Sig_transdc_resp-reg_receiver"/>
</dbReference>
<evidence type="ECO:0000259" key="9">
    <source>
        <dbReference type="PROSITE" id="PS51755"/>
    </source>
</evidence>
<reference evidence="10 11" key="1">
    <citation type="submission" date="2020-08" db="EMBL/GenBank/DDBJ databases">
        <title>Bridging the membrane lipid divide: bacteria of the FCB group superphylum have the potential to synthesize archaeal ether lipids.</title>
        <authorList>
            <person name="Villanueva L."/>
            <person name="Von Meijenfeldt F.A.B."/>
            <person name="Westbye A.B."/>
            <person name="Yadav S."/>
            <person name="Hopmans E.C."/>
            <person name="Dutilh B.E."/>
            <person name="Sinninghe Damste J.S."/>
        </authorList>
    </citation>
    <scope>NUCLEOTIDE SEQUENCE [LARGE SCALE GENOMIC DNA]</scope>
    <source>
        <strain evidence="10">NIOZ-UU82</strain>
    </source>
</reference>
<name>A0A8J6T7U7_9BACT</name>
<proteinExistence type="predicted"/>
<keyword evidence="4 7" id="KW-0238">DNA-binding</keyword>
<dbReference type="Proteomes" id="UP000603545">
    <property type="component" value="Unassembled WGS sequence"/>
</dbReference>
<dbReference type="GO" id="GO:0000976">
    <property type="term" value="F:transcription cis-regulatory region binding"/>
    <property type="evidence" value="ECO:0007669"/>
    <property type="project" value="TreeGrafter"/>
</dbReference>
<dbReference type="GO" id="GO:0032993">
    <property type="term" value="C:protein-DNA complex"/>
    <property type="evidence" value="ECO:0007669"/>
    <property type="project" value="TreeGrafter"/>
</dbReference>
<protein>
    <submittedName>
        <fullName evidence="10">Response regulator transcription factor</fullName>
    </submittedName>
</protein>
<dbReference type="PROSITE" id="PS50110">
    <property type="entry name" value="RESPONSE_REGULATORY"/>
    <property type="match status" value="1"/>
</dbReference>
<sequence>MKDSDKKRILVIEDEKHIAEGLKLNLSFQGYDVKIAGDGVSGLQEWKRWMPALIILDIMLPDIDGLSVLQNIRLEDERIPILILSAKGSPDDKIKGFSYGVDDYLSKPFNLEEFLMRVERLLVRASWHRGGEDISKTDFSISMQTYNFGGNRIDFETSITYCKCGKVKLTGQEVKLLKLFIANEGKPLSRGRLLEIGWGYARGTTTRTVDNFIVRFRKYFEDDPKKPVYFKSVRSVGYVFNHN</sequence>
<dbReference type="PROSITE" id="PS51755">
    <property type="entry name" value="OMPR_PHOB"/>
    <property type="match status" value="1"/>
</dbReference>
<keyword evidence="1 6" id="KW-0597">Phosphoprotein</keyword>
<dbReference type="PANTHER" id="PTHR48111">
    <property type="entry name" value="REGULATOR OF RPOS"/>
    <property type="match status" value="1"/>
</dbReference>
<dbReference type="InterPro" id="IPR039420">
    <property type="entry name" value="WalR-like"/>
</dbReference>
<dbReference type="Pfam" id="PF00486">
    <property type="entry name" value="Trans_reg_C"/>
    <property type="match status" value="1"/>
</dbReference>
<comment type="caution">
    <text evidence="10">The sequence shown here is derived from an EMBL/GenBank/DDBJ whole genome shotgun (WGS) entry which is preliminary data.</text>
</comment>
<dbReference type="InterPro" id="IPR016032">
    <property type="entry name" value="Sig_transdc_resp-reg_C-effctor"/>
</dbReference>
<dbReference type="SUPFAM" id="SSF46894">
    <property type="entry name" value="C-terminal effector domain of the bipartite response regulators"/>
    <property type="match status" value="1"/>
</dbReference>
<dbReference type="GO" id="GO:0006355">
    <property type="term" value="P:regulation of DNA-templated transcription"/>
    <property type="evidence" value="ECO:0007669"/>
    <property type="project" value="InterPro"/>
</dbReference>
<evidence type="ECO:0000259" key="8">
    <source>
        <dbReference type="PROSITE" id="PS50110"/>
    </source>
</evidence>
<feature type="DNA-binding region" description="OmpR/PhoB-type" evidence="7">
    <location>
        <begin position="143"/>
        <end position="242"/>
    </location>
</feature>
<dbReference type="EMBL" id="JACNLL010000047">
    <property type="protein sequence ID" value="MBC8199334.1"/>
    <property type="molecule type" value="Genomic_DNA"/>
</dbReference>
<dbReference type="SMART" id="SM00862">
    <property type="entry name" value="Trans_reg_C"/>
    <property type="match status" value="1"/>
</dbReference>
<feature type="domain" description="Response regulatory" evidence="8">
    <location>
        <begin position="8"/>
        <end position="122"/>
    </location>
</feature>
<feature type="domain" description="OmpR/PhoB-type" evidence="9">
    <location>
        <begin position="143"/>
        <end position="242"/>
    </location>
</feature>
<dbReference type="GO" id="GO:0000156">
    <property type="term" value="F:phosphorelay response regulator activity"/>
    <property type="evidence" value="ECO:0007669"/>
    <property type="project" value="TreeGrafter"/>
</dbReference>
<dbReference type="InterPro" id="IPR001867">
    <property type="entry name" value="OmpR/PhoB-type_DNA-bd"/>
</dbReference>
<dbReference type="Gene3D" id="3.40.50.2300">
    <property type="match status" value="1"/>
</dbReference>
<evidence type="ECO:0000313" key="10">
    <source>
        <dbReference type="EMBL" id="MBC8199334.1"/>
    </source>
</evidence>
<keyword evidence="2" id="KW-0902">Two-component regulatory system</keyword>
<evidence type="ECO:0000256" key="4">
    <source>
        <dbReference type="ARBA" id="ARBA00023125"/>
    </source>
</evidence>
<accession>A0A8J6T7U7</accession>
<evidence type="ECO:0000256" key="2">
    <source>
        <dbReference type="ARBA" id="ARBA00023012"/>
    </source>
</evidence>
<dbReference type="PANTHER" id="PTHR48111:SF21">
    <property type="entry name" value="DNA-BINDING DUAL MASTER TRANSCRIPTIONAL REGULATOR RPAA"/>
    <property type="match status" value="1"/>
</dbReference>
<evidence type="ECO:0000313" key="11">
    <source>
        <dbReference type="Proteomes" id="UP000603545"/>
    </source>
</evidence>
<keyword evidence="5" id="KW-0804">Transcription</keyword>
<dbReference type="Gene3D" id="1.10.10.10">
    <property type="entry name" value="Winged helix-like DNA-binding domain superfamily/Winged helix DNA-binding domain"/>
    <property type="match status" value="1"/>
</dbReference>
<dbReference type="InterPro" id="IPR011006">
    <property type="entry name" value="CheY-like_superfamily"/>
</dbReference>
<dbReference type="SMART" id="SM00448">
    <property type="entry name" value="REC"/>
    <property type="match status" value="1"/>
</dbReference>
<organism evidence="10 11">
    <name type="scientific">Candidatus Desulfaltia bathyphila</name>
    <dbReference type="NCBI Taxonomy" id="2841697"/>
    <lineage>
        <taxon>Bacteria</taxon>
        <taxon>Pseudomonadati</taxon>
        <taxon>Thermodesulfobacteriota</taxon>
        <taxon>Desulfobacteria</taxon>
        <taxon>Desulfobacterales</taxon>
        <taxon>Desulfobacterales incertae sedis</taxon>
        <taxon>Candidatus Desulfaltia</taxon>
    </lineage>
</organism>
<gene>
    <name evidence="10" type="ORF">H8E80_04720</name>
</gene>
<evidence type="ECO:0000256" key="6">
    <source>
        <dbReference type="PROSITE-ProRule" id="PRU00169"/>
    </source>
</evidence>
<dbReference type="CDD" id="cd00383">
    <property type="entry name" value="trans_reg_C"/>
    <property type="match status" value="1"/>
</dbReference>
<dbReference type="InterPro" id="IPR036388">
    <property type="entry name" value="WH-like_DNA-bd_sf"/>
</dbReference>
<evidence type="ECO:0000256" key="5">
    <source>
        <dbReference type="ARBA" id="ARBA00023163"/>
    </source>
</evidence>
<dbReference type="FunFam" id="3.40.50.2300:FF:000001">
    <property type="entry name" value="DNA-binding response regulator PhoB"/>
    <property type="match status" value="1"/>
</dbReference>
<dbReference type="CDD" id="cd17574">
    <property type="entry name" value="REC_OmpR"/>
    <property type="match status" value="1"/>
</dbReference>
<evidence type="ECO:0000256" key="1">
    <source>
        <dbReference type="ARBA" id="ARBA00022553"/>
    </source>
</evidence>
<dbReference type="GO" id="GO:0005829">
    <property type="term" value="C:cytosol"/>
    <property type="evidence" value="ECO:0007669"/>
    <property type="project" value="TreeGrafter"/>
</dbReference>
<evidence type="ECO:0000256" key="7">
    <source>
        <dbReference type="PROSITE-ProRule" id="PRU01091"/>
    </source>
</evidence>
<dbReference type="AlphaFoldDB" id="A0A8J6T7U7"/>
<evidence type="ECO:0000256" key="3">
    <source>
        <dbReference type="ARBA" id="ARBA00023015"/>
    </source>
</evidence>